<dbReference type="PANTHER" id="PTHR15004:SF0">
    <property type="entry name" value="GLUTAMYL-TRNA(GLN) AMIDOTRANSFERASE SUBUNIT C, MITOCHONDRIAL"/>
    <property type="match status" value="1"/>
</dbReference>
<reference evidence="4" key="1">
    <citation type="submission" date="2016-11" db="UniProtKB">
        <authorList>
            <consortium name="WormBaseParasite"/>
        </authorList>
    </citation>
    <scope>IDENTIFICATION</scope>
</reference>
<dbReference type="Proteomes" id="UP000095287">
    <property type="component" value="Unplaced"/>
</dbReference>
<organism evidence="3 4">
    <name type="scientific">Steinernema glaseri</name>
    <dbReference type="NCBI Taxonomy" id="37863"/>
    <lineage>
        <taxon>Eukaryota</taxon>
        <taxon>Metazoa</taxon>
        <taxon>Ecdysozoa</taxon>
        <taxon>Nematoda</taxon>
        <taxon>Chromadorea</taxon>
        <taxon>Rhabditida</taxon>
        <taxon>Tylenchina</taxon>
        <taxon>Panagrolaimomorpha</taxon>
        <taxon>Strongyloidoidea</taxon>
        <taxon>Steinernematidae</taxon>
        <taxon>Steinernema</taxon>
    </lineage>
</organism>
<keyword evidence="1" id="KW-0648">Protein biosynthesis</keyword>
<dbReference type="PANTHER" id="PTHR15004">
    <property type="entry name" value="GLUTAMYL-TRNA(GLN) AMIDOTRANSFERASE SUBUNIT C, MITOCHONDRIAL"/>
    <property type="match status" value="1"/>
</dbReference>
<dbReference type="InterPro" id="IPR003837">
    <property type="entry name" value="GatC"/>
</dbReference>
<dbReference type="GO" id="GO:0032543">
    <property type="term" value="P:mitochondrial translation"/>
    <property type="evidence" value="ECO:0007669"/>
    <property type="project" value="UniProtKB-UniRule"/>
</dbReference>
<comment type="subcellular location">
    <subcellularLocation>
        <location evidence="1">Mitochondrion</location>
    </subcellularLocation>
</comment>
<proteinExistence type="inferred from homology"/>
<evidence type="ECO:0000256" key="2">
    <source>
        <dbReference type="SAM" id="MobiDB-lite"/>
    </source>
</evidence>
<dbReference type="InterPro" id="IPR036113">
    <property type="entry name" value="Asp/Glu-ADT_sf_sub_c"/>
</dbReference>
<comment type="function">
    <text evidence="1">Allows the formation of correctly charged Gln-tRNA(Gln) through the transamidation of misacylated Glu-tRNA(Gln) in the mitochondria. The reaction takes place in the presence of glutamine and ATP through an activated gamma-phospho-Glu-tRNA(Gln).</text>
</comment>
<dbReference type="GO" id="GO:0030956">
    <property type="term" value="C:glutamyl-tRNA(Gln) amidotransferase complex"/>
    <property type="evidence" value="ECO:0007669"/>
    <property type="project" value="UniProtKB-UniRule"/>
</dbReference>
<dbReference type="EC" id="6.3.5.-" evidence="1"/>
<accession>A0A1I7YVX5</accession>
<sequence>MFRAALNPARVISRRWLWKKHLSGAEKILIPTKPCPTTIDLSKVEPAPEFDSLTLRKLEKVSLLRFDSKDEIEDLRKAIAHANQIALVDVSDVEPMYFVHEDEDCPVRDDVPEHTDKRDILRNAAVVEDDHFVTPPGNVPLDDNELLGPRRQKK</sequence>
<name>A0A1I7YVX5_9BILA</name>
<keyword evidence="1" id="KW-0067">ATP-binding</keyword>
<comment type="similarity">
    <text evidence="1">Belongs to the GatC family.</text>
</comment>
<keyword evidence="1" id="KW-0436">Ligase</keyword>
<keyword evidence="1" id="KW-0496">Mitochondrion</keyword>
<keyword evidence="1" id="KW-0547">Nucleotide-binding</keyword>
<comment type="subunit">
    <text evidence="1">Subunit of the heterotrimeric GatCAB amidotransferase (AdT) complex, composed of A, B and C subunits.</text>
</comment>
<evidence type="ECO:0000313" key="3">
    <source>
        <dbReference type="Proteomes" id="UP000095287"/>
    </source>
</evidence>
<evidence type="ECO:0000256" key="1">
    <source>
        <dbReference type="HAMAP-Rule" id="MF_03149"/>
    </source>
</evidence>
<dbReference type="AlphaFoldDB" id="A0A1I7YVX5"/>
<dbReference type="Pfam" id="PF02686">
    <property type="entry name" value="GatC"/>
    <property type="match status" value="1"/>
</dbReference>
<dbReference type="GO" id="GO:0005739">
    <property type="term" value="C:mitochondrion"/>
    <property type="evidence" value="ECO:0007669"/>
    <property type="project" value="UniProtKB-SubCell"/>
</dbReference>
<protein>
    <recommendedName>
        <fullName evidence="1">Glutamyl-tRNA(Gln) amidotransferase subunit C, mitochondrial</fullName>
        <shortName evidence="1">Glu-AdT subunit C</shortName>
        <ecNumber evidence="1">6.3.5.-</ecNumber>
    </recommendedName>
</protein>
<dbReference type="HAMAP" id="MF_00122">
    <property type="entry name" value="GatC"/>
    <property type="match status" value="1"/>
</dbReference>
<dbReference type="GO" id="GO:0050567">
    <property type="term" value="F:glutaminyl-tRNA synthase (glutamine-hydrolyzing) activity"/>
    <property type="evidence" value="ECO:0007669"/>
    <property type="project" value="UniProtKB-UniRule"/>
</dbReference>
<dbReference type="SUPFAM" id="SSF141000">
    <property type="entry name" value="Glu-tRNAGln amidotransferase C subunit"/>
    <property type="match status" value="1"/>
</dbReference>
<evidence type="ECO:0000313" key="4">
    <source>
        <dbReference type="WBParaSite" id="L893_g20297.t1"/>
    </source>
</evidence>
<comment type="catalytic activity">
    <reaction evidence="1">
        <text>L-glutamyl-tRNA(Gln) + L-glutamine + ATP + H2O = L-glutaminyl-tRNA(Gln) + L-glutamate + ADP + phosphate + H(+)</text>
        <dbReference type="Rhea" id="RHEA:17521"/>
        <dbReference type="Rhea" id="RHEA-COMP:9681"/>
        <dbReference type="Rhea" id="RHEA-COMP:9684"/>
        <dbReference type="ChEBI" id="CHEBI:15377"/>
        <dbReference type="ChEBI" id="CHEBI:15378"/>
        <dbReference type="ChEBI" id="CHEBI:29985"/>
        <dbReference type="ChEBI" id="CHEBI:30616"/>
        <dbReference type="ChEBI" id="CHEBI:43474"/>
        <dbReference type="ChEBI" id="CHEBI:58359"/>
        <dbReference type="ChEBI" id="CHEBI:78520"/>
        <dbReference type="ChEBI" id="CHEBI:78521"/>
        <dbReference type="ChEBI" id="CHEBI:456216"/>
    </reaction>
</comment>
<keyword evidence="3" id="KW-1185">Reference proteome</keyword>
<dbReference type="WBParaSite" id="L893_g20297.t1">
    <property type="protein sequence ID" value="L893_g20297.t1"/>
    <property type="gene ID" value="L893_g20297"/>
</dbReference>
<dbReference type="GO" id="GO:0005524">
    <property type="term" value="F:ATP binding"/>
    <property type="evidence" value="ECO:0007669"/>
    <property type="project" value="UniProtKB-KW"/>
</dbReference>
<dbReference type="GO" id="GO:0070681">
    <property type="term" value="P:glutaminyl-tRNAGln biosynthesis via transamidation"/>
    <property type="evidence" value="ECO:0007669"/>
    <property type="project" value="UniProtKB-UniRule"/>
</dbReference>
<feature type="region of interest" description="Disordered" evidence="2">
    <location>
        <begin position="131"/>
        <end position="154"/>
    </location>
</feature>
<dbReference type="GO" id="GO:0006450">
    <property type="term" value="P:regulation of translational fidelity"/>
    <property type="evidence" value="ECO:0007669"/>
    <property type="project" value="InterPro"/>
</dbReference>